<proteinExistence type="predicted"/>
<dbReference type="RefSeq" id="XP_042999272.1">
    <property type="nucleotide sequence ID" value="XM_043143339.1"/>
</dbReference>
<dbReference type="InterPro" id="IPR050966">
    <property type="entry name" value="Glutamyl_endopeptidase"/>
</dbReference>
<dbReference type="AlphaFoldDB" id="A0A8E5HUR6"/>
<dbReference type="InterPro" id="IPR043504">
    <property type="entry name" value="Peptidase_S1_PA_chymotrypsin"/>
</dbReference>
<evidence type="ECO:0000313" key="4">
    <source>
        <dbReference type="Proteomes" id="UP000027002"/>
    </source>
</evidence>
<dbReference type="Proteomes" id="UP000027002">
    <property type="component" value="Chromosome 4"/>
</dbReference>
<evidence type="ECO:0000313" key="3">
    <source>
        <dbReference type="EMBL" id="QUC21599.1"/>
    </source>
</evidence>
<dbReference type="Pfam" id="PF13365">
    <property type="entry name" value="Trypsin_2"/>
    <property type="match status" value="1"/>
</dbReference>
<dbReference type="Gene3D" id="2.40.10.10">
    <property type="entry name" value="Trypsin-like serine proteases"/>
    <property type="match status" value="2"/>
</dbReference>
<keyword evidence="4" id="KW-1185">Reference proteome</keyword>
<protein>
    <recommendedName>
        <fullName evidence="5">Serine protease</fullName>
    </recommendedName>
</protein>
<dbReference type="PANTHER" id="PTHR15462:SF8">
    <property type="entry name" value="SERINE PROTEASE"/>
    <property type="match status" value="1"/>
</dbReference>
<feature type="compositionally biased region" description="Basic and acidic residues" evidence="2">
    <location>
        <begin position="728"/>
        <end position="754"/>
    </location>
</feature>
<evidence type="ECO:0000256" key="1">
    <source>
        <dbReference type="ARBA" id="ARBA00022729"/>
    </source>
</evidence>
<dbReference type="OrthoDB" id="3693942at2759"/>
<dbReference type="InterPro" id="IPR009003">
    <property type="entry name" value="Peptidase_S1_PA"/>
</dbReference>
<feature type="region of interest" description="Disordered" evidence="2">
    <location>
        <begin position="717"/>
        <end position="764"/>
    </location>
</feature>
<dbReference type="SUPFAM" id="SSF50494">
    <property type="entry name" value="Trypsin-like serine proteases"/>
    <property type="match status" value="1"/>
</dbReference>
<dbReference type="GeneID" id="66066619"/>
<dbReference type="KEGG" id="uvi:66066619"/>
<dbReference type="EMBL" id="CP072756">
    <property type="protein sequence ID" value="QUC21599.1"/>
    <property type="molecule type" value="Genomic_DNA"/>
</dbReference>
<gene>
    <name evidence="3" type="ORF">UV8b_05842</name>
</gene>
<sequence length="764" mass="79532">MPLINKTTSGRQAAVWNVDKPDSVKPAESAILPSDGSHEGESIIGVDGRTAVALEDIQDGGKYRSVVKILSCFANKDTGEDVWMMGTGWLIRPDLLITAGHVVYDWGHRLGATTQIKCYIGYRGRASVKSGGSCQARYATTIITTAEWLRSADNRDRDVAFIQVNAPFTGKLNNFTFSDTKSKDTAELGIVGYPADKSLDNKEDGGEMYEQYKSTTYDISKSSRHMIEYQISTFGGQSGAPIISRKGKTLDVIGTHCYGGGGTENNSGNSIGGDWGNPYYSFISLLTLDHSTFGTASDISQVAVSGTGGGKESESASADGEEGFLDVFKTVARIGSSVAPLAGGLLGPAGGIIGTVAGGILGSLSEATAAATESELADNGAAERALLAEACLGAVLRLPKDHPIAKKIIGHMTRNYNLHAPNIDAIAAAITPAVTGAAVDITSDRYSQVLKQGVPTGREPLLPAKPLGVTAPESAFGEGSGFVEGLFGPTRPVPGAEGFFDWVGPVLNTAVSVATPIVSSAAKTVITDVAPKLLNQVVGSLVGGAGGPPARGTESADVTEGILAQPVLLSQKTPQVRLLLKRALVADAALQALQSLPADQLKGLKVMPATPGGQTEGFFDSIKSAVQKMGPSVLSTAKAAAKTIAPVLIQAAANKASDLIGVPSESTTVPNGQDAPAGLVKQQSVLDGLLDGVSAATEVSPRSNPVHVMMAMKSHAAAEEEPLNLGAELKRREREWVPSEQPRKEWDDNDDLPRVFKGTPPADP</sequence>
<accession>A0A8E5HUR6</accession>
<keyword evidence="1" id="KW-0732">Signal</keyword>
<evidence type="ECO:0008006" key="5">
    <source>
        <dbReference type="Google" id="ProtNLM"/>
    </source>
</evidence>
<organism evidence="3 4">
    <name type="scientific">Ustilaginoidea virens</name>
    <name type="common">Rice false smut fungus</name>
    <name type="synonym">Villosiclava virens</name>
    <dbReference type="NCBI Taxonomy" id="1159556"/>
    <lineage>
        <taxon>Eukaryota</taxon>
        <taxon>Fungi</taxon>
        <taxon>Dikarya</taxon>
        <taxon>Ascomycota</taxon>
        <taxon>Pezizomycotina</taxon>
        <taxon>Sordariomycetes</taxon>
        <taxon>Hypocreomycetidae</taxon>
        <taxon>Hypocreales</taxon>
        <taxon>Clavicipitaceae</taxon>
        <taxon>Ustilaginoidea</taxon>
    </lineage>
</organism>
<evidence type="ECO:0000256" key="2">
    <source>
        <dbReference type="SAM" id="MobiDB-lite"/>
    </source>
</evidence>
<reference evidence="3" key="1">
    <citation type="submission" date="2020-03" db="EMBL/GenBank/DDBJ databases">
        <title>A mixture of massive structural variations and highly conserved coding sequences in Ustilaginoidea virens genome.</title>
        <authorList>
            <person name="Zhang K."/>
            <person name="Zhao Z."/>
            <person name="Zhang Z."/>
            <person name="Li Y."/>
            <person name="Hsiang T."/>
            <person name="Sun W."/>
        </authorList>
    </citation>
    <scope>NUCLEOTIDE SEQUENCE</scope>
    <source>
        <strain evidence="3">UV-8b</strain>
    </source>
</reference>
<name>A0A8E5HUR6_USTVR</name>
<dbReference type="PANTHER" id="PTHR15462">
    <property type="entry name" value="SERINE PROTEASE"/>
    <property type="match status" value="1"/>
</dbReference>